<gene>
    <name evidence="1" type="ORF">KIPB_014852</name>
</gene>
<sequence>RASLPDVVQTAPLAVQPVSHHATPTPTYLTPHQGHEDKDALYMQHVREISLSLSL</sequence>
<dbReference type="Proteomes" id="UP000265618">
    <property type="component" value="Unassembled WGS sequence"/>
</dbReference>
<protein>
    <submittedName>
        <fullName evidence="1">Uncharacterized protein</fullName>
    </submittedName>
</protein>
<proteinExistence type="predicted"/>
<accession>A0A391NTW2</accession>
<feature type="non-terminal residue" evidence="1">
    <location>
        <position position="1"/>
    </location>
</feature>
<dbReference type="EMBL" id="BDIP01007912">
    <property type="protein sequence ID" value="GCA64625.1"/>
    <property type="molecule type" value="Genomic_DNA"/>
</dbReference>
<name>A0A391NTW2_9EUKA</name>
<dbReference type="AlphaFoldDB" id="A0A391NTW2"/>
<keyword evidence="2" id="KW-1185">Reference proteome</keyword>
<evidence type="ECO:0000313" key="2">
    <source>
        <dbReference type="Proteomes" id="UP000265618"/>
    </source>
</evidence>
<evidence type="ECO:0000313" key="1">
    <source>
        <dbReference type="EMBL" id="GCA64625.1"/>
    </source>
</evidence>
<organism evidence="1 2">
    <name type="scientific">Kipferlia bialata</name>
    <dbReference type="NCBI Taxonomy" id="797122"/>
    <lineage>
        <taxon>Eukaryota</taxon>
        <taxon>Metamonada</taxon>
        <taxon>Carpediemonas-like organisms</taxon>
        <taxon>Kipferlia</taxon>
    </lineage>
</organism>
<reference evidence="1 2" key="1">
    <citation type="journal article" date="2018" name="PLoS ONE">
        <title>The draft genome of Kipferlia bialata reveals reductive genome evolution in fornicate parasites.</title>
        <authorList>
            <person name="Tanifuji G."/>
            <person name="Takabayashi S."/>
            <person name="Kume K."/>
            <person name="Takagi M."/>
            <person name="Nakayama T."/>
            <person name="Kamikawa R."/>
            <person name="Inagaki Y."/>
            <person name="Hashimoto T."/>
        </authorList>
    </citation>
    <scope>NUCLEOTIDE SEQUENCE [LARGE SCALE GENOMIC DNA]</scope>
    <source>
        <strain evidence="1">NY0173</strain>
    </source>
</reference>
<comment type="caution">
    <text evidence="1">The sequence shown here is derived from an EMBL/GenBank/DDBJ whole genome shotgun (WGS) entry which is preliminary data.</text>
</comment>